<gene>
    <name evidence="1" type="ORF">DFR41_101542</name>
</gene>
<dbReference type="EMBL" id="QQAV01000001">
    <property type="protein sequence ID" value="RDI28786.1"/>
    <property type="molecule type" value="Genomic_DNA"/>
</dbReference>
<sequence>MGVTPSEFPSFVRRPVWLASTALVCALSACGGGGGGGGGFALLPTSSGNGAAPAPAPAPAPAATVLTGVAATGAPFAGAVVRVTDAGGQVVCSTETQAQGGYSCVLPAGTQAPLLVRVSRDDEVLYSAAVKVEGTANVTPLTTVVVSRLAPDGNPDSLTASPAPITAEALARQVAQLNAALQPVLVALGVSAANPLTDTLVADGTGQDKLLDALSVSSRADGTAANIEITVKTADGTPVAISFRSSDAEIPALPGNVQVAQLPPPDVVAALMQRITACYALPLTQRVGTASSDSGAAVGGPADVVAPACRQLFLSDDPSTYYQSGQRVGRNANNNGAWASLFRGGATGLTFGRGSVAFARGNGDLVLSYRWEDAQGNSDFDTLAARNVDGTLKLVGNGYDYAASVTPYAQHRDLLNSPAYSSYGTGYDININNRTDGSGNPVFSRVEVLTPSGKTLTYVPQAGLSFLVIQRGNGTPTGTSVLRVRGEYASSTTAGNPADRESSLFFTNPQASEEEIRAYGNQGRWTLTFFHADTSKPSVEQSYRTLSRALTIGELRQLPMPSLPDSSRAELIAETAATGYVLFGAPSQNERNVVDLSATGGTDGWIVPAGALAPTSITVYGYAPFGSTVAGQQGNRFNDSATVRSTQRTVVIGCSSQSVGDKHCDAGDPTQYAQGTTINSLQFYARNARQVGVSKLIGLYKLQ</sequence>
<keyword evidence="2" id="KW-1185">Reference proteome</keyword>
<accession>A0A370FM66</accession>
<dbReference type="OrthoDB" id="8868005at2"/>
<organism evidence="1 2">
    <name type="scientific">Pseudacidovorax intermedius</name>
    <dbReference type="NCBI Taxonomy" id="433924"/>
    <lineage>
        <taxon>Bacteria</taxon>
        <taxon>Pseudomonadati</taxon>
        <taxon>Pseudomonadota</taxon>
        <taxon>Betaproteobacteria</taxon>
        <taxon>Burkholderiales</taxon>
        <taxon>Comamonadaceae</taxon>
        <taxon>Pseudacidovorax</taxon>
    </lineage>
</organism>
<evidence type="ECO:0000313" key="1">
    <source>
        <dbReference type="EMBL" id="RDI28786.1"/>
    </source>
</evidence>
<evidence type="ECO:0000313" key="2">
    <source>
        <dbReference type="Proteomes" id="UP000255265"/>
    </source>
</evidence>
<protein>
    <recommendedName>
        <fullName evidence="3">Carboxypeptidase family protein</fullName>
    </recommendedName>
</protein>
<comment type="caution">
    <text evidence="1">The sequence shown here is derived from an EMBL/GenBank/DDBJ whole genome shotgun (WGS) entry which is preliminary data.</text>
</comment>
<dbReference type="SUPFAM" id="SSF49464">
    <property type="entry name" value="Carboxypeptidase regulatory domain-like"/>
    <property type="match status" value="1"/>
</dbReference>
<name>A0A370FM66_9BURK</name>
<proteinExistence type="predicted"/>
<dbReference type="RefSeq" id="WP_114801605.1">
    <property type="nucleotide sequence ID" value="NZ_QQAV01000001.1"/>
</dbReference>
<dbReference type="InterPro" id="IPR008969">
    <property type="entry name" value="CarboxyPept-like_regulatory"/>
</dbReference>
<evidence type="ECO:0008006" key="3">
    <source>
        <dbReference type="Google" id="ProtNLM"/>
    </source>
</evidence>
<dbReference type="AlphaFoldDB" id="A0A370FM66"/>
<reference evidence="1 2" key="1">
    <citation type="submission" date="2018-07" db="EMBL/GenBank/DDBJ databases">
        <title>Genomic Encyclopedia of Type Strains, Phase IV (KMG-IV): sequencing the most valuable type-strain genomes for metagenomic binning, comparative biology and taxonomic classification.</title>
        <authorList>
            <person name="Goeker M."/>
        </authorList>
    </citation>
    <scope>NUCLEOTIDE SEQUENCE [LARGE SCALE GENOMIC DNA]</scope>
    <source>
        <strain evidence="1 2">DSM 21352</strain>
    </source>
</reference>
<dbReference type="Proteomes" id="UP000255265">
    <property type="component" value="Unassembled WGS sequence"/>
</dbReference>